<dbReference type="GO" id="GO:0008239">
    <property type="term" value="F:dipeptidyl-peptidase activity"/>
    <property type="evidence" value="ECO:0007669"/>
    <property type="project" value="TreeGrafter"/>
</dbReference>
<dbReference type="PANTHER" id="PTHR11010">
    <property type="entry name" value="PROTEASE S28 PRO-X CARBOXYPEPTIDASE-RELATED"/>
    <property type="match status" value="1"/>
</dbReference>
<evidence type="ECO:0000256" key="3">
    <source>
        <dbReference type="ARBA" id="ARBA00022729"/>
    </source>
</evidence>
<evidence type="ECO:0000256" key="2">
    <source>
        <dbReference type="ARBA" id="ARBA00022670"/>
    </source>
</evidence>
<evidence type="ECO:0000256" key="1">
    <source>
        <dbReference type="ARBA" id="ARBA00011079"/>
    </source>
</evidence>
<proteinExistence type="inferred from homology"/>
<protein>
    <submittedName>
        <fullName evidence="6">Uncharacterized protein</fullName>
    </submittedName>
</protein>
<dbReference type="GeneID" id="118456343"/>
<dbReference type="InterPro" id="IPR042269">
    <property type="entry name" value="Ser_carbopepase_S28_SKS"/>
</dbReference>
<dbReference type="EnsemblMetazoa" id="AALB002643-RA">
    <property type="protein sequence ID" value="AALB002643-PA"/>
    <property type="gene ID" value="AALB002643"/>
</dbReference>
<dbReference type="Pfam" id="PF05577">
    <property type="entry name" value="Peptidase_S28"/>
    <property type="match status" value="1"/>
</dbReference>
<keyword evidence="7" id="KW-1185">Reference proteome</keyword>
<dbReference type="VEuPathDB" id="VectorBase:AALB002643"/>
<dbReference type="GO" id="GO:0070008">
    <property type="term" value="F:serine-type exopeptidase activity"/>
    <property type="evidence" value="ECO:0007669"/>
    <property type="project" value="InterPro"/>
</dbReference>
<reference evidence="6" key="2">
    <citation type="submission" date="2022-08" db="UniProtKB">
        <authorList>
            <consortium name="EnsemblMetazoa"/>
        </authorList>
    </citation>
    <scope>IDENTIFICATION</scope>
    <source>
        <strain evidence="6">STECLA/ALBI9_A</strain>
    </source>
</reference>
<accession>A0A182F819</accession>
<dbReference type="SUPFAM" id="SSF53474">
    <property type="entry name" value="alpha/beta-Hydrolases"/>
    <property type="match status" value="1"/>
</dbReference>
<dbReference type="GO" id="GO:0006508">
    <property type="term" value="P:proteolysis"/>
    <property type="evidence" value="ECO:0007669"/>
    <property type="project" value="UniProtKB-KW"/>
</dbReference>
<reference evidence="6 7" key="1">
    <citation type="journal article" date="2017" name="G3 (Bethesda)">
        <title>The Physical Genome Mapping of Anopheles albimanus Corrected Scaffold Misassemblies and Identified Interarm Rearrangements in Genus Anopheles.</title>
        <authorList>
            <person name="Artemov G.N."/>
            <person name="Peery A.N."/>
            <person name="Jiang X."/>
            <person name="Tu Z."/>
            <person name="Stegniy V.N."/>
            <person name="Sharakhova M.V."/>
            <person name="Sharakhov I.V."/>
        </authorList>
    </citation>
    <scope>NUCLEOTIDE SEQUENCE [LARGE SCALE GENOMIC DNA]</scope>
    <source>
        <strain evidence="6 7">ALBI9_A</strain>
    </source>
</reference>
<evidence type="ECO:0000313" key="7">
    <source>
        <dbReference type="Proteomes" id="UP000069272"/>
    </source>
</evidence>
<dbReference type="Proteomes" id="UP000069272">
    <property type="component" value="Chromosome 2R"/>
</dbReference>
<dbReference type="VEuPathDB" id="VectorBase:AALB20_032188"/>
<dbReference type="RefSeq" id="XP_035772897.1">
    <property type="nucleotide sequence ID" value="XM_035917004.1"/>
</dbReference>
<dbReference type="OrthoDB" id="1735038at2759"/>
<dbReference type="InterPro" id="IPR029058">
    <property type="entry name" value="AB_hydrolase_fold"/>
</dbReference>
<organism evidence="6 7">
    <name type="scientific">Anopheles albimanus</name>
    <name type="common">New world malaria mosquito</name>
    <dbReference type="NCBI Taxonomy" id="7167"/>
    <lineage>
        <taxon>Eukaryota</taxon>
        <taxon>Metazoa</taxon>
        <taxon>Ecdysozoa</taxon>
        <taxon>Arthropoda</taxon>
        <taxon>Hexapoda</taxon>
        <taxon>Insecta</taxon>
        <taxon>Pterygota</taxon>
        <taxon>Neoptera</taxon>
        <taxon>Endopterygota</taxon>
        <taxon>Diptera</taxon>
        <taxon>Nematocera</taxon>
        <taxon>Culicoidea</taxon>
        <taxon>Culicidae</taxon>
        <taxon>Anophelinae</taxon>
        <taxon>Anopheles</taxon>
    </lineage>
</organism>
<dbReference type="Gene3D" id="3.40.50.1820">
    <property type="entry name" value="alpha/beta hydrolase"/>
    <property type="match status" value="1"/>
</dbReference>
<evidence type="ECO:0000313" key="6">
    <source>
        <dbReference type="EnsemblMetazoa" id="AALB002643-PA"/>
    </source>
</evidence>
<sequence length="480" mass="54585">MKLVLVAVLVALVATLGQSVRGDNGSSSPRLLREAWFKTRVDHFNPRNQDTFEMRYYINDEFAYARGPMLIVVGGTQAIQTRYLTEGLFHDIAYLEGAYLFANELRYFGYSLPVEDASTENMDFLNADQALADLAEWITYLKQTFVRNPNGKVILMGTGYGGALATWFRQKYPHLADGVWVSSGAIEADFAFSGYNVALGESIREYGSDACYSTIWSGFRVAQNMANLGFSDLLSEEFHLCDPLDTDSELDVTAFLLGLRDDIEFEMLHLRNTNSIKEMCAELEEERDSSLNALIDWFAREHQYEQCVHLNFDRYMERFVETNFNTANLQAGHRQRLYLQCTEEGFFPTTAHSEDQPFGNQIGTSFFVAVCQRAFGEWLTEDVIMRQMNSTNARFGGLQPAIERAHFTNGGVDPYRVGSVLEDLNPKAPATLIPHKFVSPDLESIDYEYDSEELIAAKERTRNLIDTWIYEGFEPIKQEV</sequence>
<evidence type="ECO:0000256" key="4">
    <source>
        <dbReference type="ARBA" id="ARBA00022801"/>
    </source>
</evidence>
<dbReference type="KEGG" id="aali:118456343"/>
<comment type="similarity">
    <text evidence="1">Belongs to the peptidase S28 family.</text>
</comment>
<dbReference type="InterPro" id="IPR008758">
    <property type="entry name" value="Peptidase_S28"/>
</dbReference>
<dbReference type="Gene3D" id="1.20.120.980">
    <property type="entry name" value="Serine carboxypeptidase S28, SKS domain"/>
    <property type="match status" value="1"/>
</dbReference>
<keyword evidence="2" id="KW-0645">Protease</keyword>
<keyword evidence="3" id="KW-0732">Signal</keyword>
<keyword evidence="5" id="KW-0325">Glycoprotein</keyword>
<dbReference type="AlphaFoldDB" id="A0A182F819"/>
<keyword evidence="4" id="KW-0378">Hydrolase</keyword>
<name>A0A182F819_ANOAL</name>
<evidence type="ECO:0000256" key="5">
    <source>
        <dbReference type="ARBA" id="ARBA00023180"/>
    </source>
</evidence>
<dbReference type="PANTHER" id="PTHR11010:SF5">
    <property type="entry name" value="RE36938P-RELATED"/>
    <property type="match status" value="1"/>
</dbReference>